<sequence>MTQQSQIDVTVNNIQVNTFSLFGFSINSQTITDSNINISIQFQVLIGALLCISCDVEVKKCNLLFIASGQQISGMIIEPKKCFVVQNSFIQFRISSMNSSGLTNVIKKSSIQYIISQCKLAGSNLIQNGNNGYIASTIQEHIVLNIVQFDVCVDSTTRFGQNNVSITIIGSESIQCDICDQQFVVYGLCGEVLKYSENVDGMYQCVFPFEYVDNQCICVTGYLLNHTKCIDVVESINQISNLISNGSNDLIKMLQQKVNIIENSLTVIDQSILSNIQAIENRIVSNFSKSDQNLCMNTTILDNRIYQNISSIKNDILMQQITADTNLLTNTTILDWRIYKNVSQLQNIMNNFTLYYNDQLNKQQQIIDNLTQQINCSSNSGYSIVNGSCVQVSCVISGQQSINGICQCVNINSIVQAGSCVCPVNSQVVGIACVCSISGQIMQNGQCVCSTTGAFVQNDICACGVNSFNISNTCSCPTNSSLVNNACT</sequence>
<protein>
    <submittedName>
        <fullName evidence="2">Hypothetical_protein</fullName>
    </submittedName>
</protein>
<reference evidence="2 3" key="2">
    <citation type="submission" date="2024-07" db="EMBL/GenBank/DDBJ databases">
        <authorList>
            <person name="Akdeniz Z."/>
        </authorList>
    </citation>
    <scope>NUCLEOTIDE SEQUENCE [LARGE SCALE GENOMIC DNA]</scope>
</reference>
<keyword evidence="3" id="KW-1185">Reference proteome</keyword>
<dbReference type="AlphaFoldDB" id="A0AA86PPJ9"/>
<name>A0AA86PPJ9_9EUKA</name>
<dbReference type="Proteomes" id="UP001642409">
    <property type="component" value="Unassembled WGS sequence"/>
</dbReference>
<comment type="caution">
    <text evidence="1">The sequence shown here is derived from an EMBL/GenBank/DDBJ whole genome shotgun (WGS) entry which is preliminary data.</text>
</comment>
<dbReference type="EMBL" id="CAXDID020000135">
    <property type="protein sequence ID" value="CAL6037074.1"/>
    <property type="molecule type" value="Genomic_DNA"/>
</dbReference>
<dbReference type="EMBL" id="CATOUU010000720">
    <property type="protein sequence ID" value="CAI9943995.1"/>
    <property type="molecule type" value="Genomic_DNA"/>
</dbReference>
<evidence type="ECO:0000313" key="3">
    <source>
        <dbReference type="Proteomes" id="UP001642409"/>
    </source>
</evidence>
<organism evidence="1">
    <name type="scientific">Hexamita inflata</name>
    <dbReference type="NCBI Taxonomy" id="28002"/>
    <lineage>
        <taxon>Eukaryota</taxon>
        <taxon>Metamonada</taxon>
        <taxon>Diplomonadida</taxon>
        <taxon>Hexamitidae</taxon>
        <taxon>Hexamitinae</taxon>
        <taxon>Hexamita</taxon>
    </lineage>
</organism>
<accession>A0AA86PPJ9</accession>
<evidence type="ECO:0000313" key="2">
    <source>
        <dbReference type="EMBL" id="CAL6037074.1"/>
    </source>
</evidence>
<evidence type="ECO:0000313" key="1">
    <source>
        <dbReference type="EMBL" id="CAI9943995.1"/>
    </source>
</evidence>
<reference evidence="1" key="1">
    <citation type="submission" date="2023-06" db="EMBL/GenBank/DDBJ databases">
        <authorList>
            <person name="Kurt Z."/>
        </authorList>
    </citation>
    <scope>NUCLEOTIDE SEQUENCE</scope>
</reference>
<proteinExistence type="predicted"/>
<gene>
    <name evidence="1" type="ORF">HINF_LOCUS31640</name>
    <name evidence="2" type="ORF">HINF_LOCUS36719</name>
</gene>